<protein>
    <submittedName>
        <fullName evidence="2">Universal bacterial protein YeaZ</fullName>
    </submittedName>
</protein>
<proteinExistence type="predicted"/>
<evidence type="ECO:0000259" key="1">
    <source>
        <dbReference type="Pfam" id="PF00814"/>
    </source>
</evidence>
<dbReference type="InterPro" id="IPR022496">
    <property type="entry name" value="T6A_TsaB"/>
</dbReference>
<dbReference type="Gene3D" id="3.30.420.200">
    <property type="match status" value="1"/>
</dbReference>
<dbReference type="EMBL" id="LGGP01000120">
    <property type="protein sequence ID" value="KUK80718.1"/>
    <property type="molecule type" value="Genomic_DNA"/>
</dbReference>
<accession>A0A101HPL4</accession>
<dbReference type="GO" id="GO:0002949">
    <property type="term" value="P:tRNA threonylcarbamoyladenosine modification"/>
    <property type="evidence" value="ECO:0007669"/>
    <property type="project" value="InterPro"/>
</dbReference>
<gene>
    <name evidence="2" type="ORF">XD94_0814</name>
</gene>
<name>A0A101HPL4_9BACT</name>
<organism evidence="2 3">
    <name type="scientific">Mesotoga prima</name>
    <dbReference type="NCBI Taxonomy" id="1184387"/>
    <lineage>
        <taxon>Bacteria</taxon>
        <taxon>Thermotogati</taxon>
        <taxon>Thermotogota</taxon>
        <taxon>Thermotogae</taxon>
        <taxon>Kosmotogales</taxon>
        <taxon>Kosmotogaceae</taxon>
        <taxon>Mesotoga</taxon>
    </lineage>
</organism>
<feature type="domain" description="Gcp-like" evidence="1">
    <location>
        <begin position="37"/>
        <end position="125"/>
    </location>
</feature>
<dbReference type="NCBIfam" id="TIGR03725">
    <property type="entry name" value="T6A_YeaZ"/>
    <property type="match status" value="1"/>
</dbReference>
<dbReference type="Pfam" id="PF00814">
    <property type="entry name" value="TsaD"/>
    <property type="match status" value="1"/>
</dbReference>
<dbReference type="Gene3D" id="3.30.420.40">
    <property type="match status" value="1"/>
</dbReference>
<dbReference type="SUPFAM" id="SSF53067">
    <property type="entry name" value="Actin-like ATPase domain"/>
    <property type="match status" value="1"/>
</dbReference>
<dbReference type="InterPro" id="IPR000905">
    <property type="entry name" value="Gcp-like_dom"/>
</dbReference>
<dbReference type="AlphaFoldDB" id="A0A101HPL4"/>
<comment type="caution">
    <text evidence="2">The sequence shown here is derived from an EMBL/GenBank/DDBJ whole genome shotgun (WGS) entry which is preliminary data.</text>
</comment>
<dbReference type="PATRIC" id="fig|1184387.3.peg.1203"/>
<dbReference type="Proteomes" id="UP000054092">
    <property type="component" value="Unassembled WGS sequence"/>
</dbReference>
<evidence type="ECO:0000313" key="2">
    <source>
        <dbReference type="EMBL" id="KUK80718.1"/>
    </source>
</evidence>
<dbReference type="InterPro" id="IPR043129">
    <property type="entry name" value="ATPase_NBD"/>
</dbReference>
<evidence type="ECO:0000313" key="3">
    <source>
        <dbReference type="Proteomes" id="UP000054092"/>
    </source>
</evidence>
<sequence>MKYICFDTSSKTLLLSACNGRGEMEIKAREIDKFGSLLAVMVEQMIENLKIEVPKLDFIGVGVGPGSLTGLRVGIATAKGIAFPYDIRVVPFNSLDILASSIGDERFIVLRRGREGHYYWREYRERVPVRETEFSSTAELVSAIDLSGTKLFFDGEIEQAFERFDCSEVRHQDPSAMREIAVEKFAAGEFIGYSDLKPIYLQKSIAEINWENRKTEKSH</sequence>
<reference evidence="3" key="1">
    <citation type="journal article" date="2015" name="MBio">
        <title>Genome-Resolved Metagenomic Analysis Reveals Roles for Candidate Phyla and Other Microbial Community Members in Biogeochemical Transformations in Oil Reservoirs.</title>
        <authorList>
            <person name="Hu P."/>
            <person name="Tom L."/>
            <person name="Singh A."/>
            <person name="Thomas B.C."/>
            <person name="Baker B.J."/>
            <person name="Piceno Y.M."/>
            <person name="Andersen G.L."/>
            <person name="Banfield J.F."/>
        </authorList>
    </citation>
    <scope>NUCLEOTIDE SEQUENCE [LARGE SCALE GENOMIC DNA]</scope>
</reference>